<dbReference type="PROSITE" id="PS00059">
    <property type="entry name" value="ADH_ZINC"/>
    <property type="match status" value="1"/>
</dbReference>
<feature type="domain" description="Alcohol dehydrogenase-like C-terminal" evidence="6">
    <location>
        <begin position="179"/>
        <end position="293"/>
    </location>
</feature>
<dbReference type="InterPro" id="IPR011032">
    <property type="entry name" value="GroES-like_sf"/>
</dbReference>
<keyword evidence="4" id="KW-0560">Oxidoreductase</keyword>
<keyword evidence="2 5" id="KW-0479">Metal-binding</keyword>
<comment type="caution">
    <text evidence="8">The sequence shown here is derived from an EMBL/GenBank/DDBJ whole genome shotgun (WGS) entry which is preliminary data.</text>
</comment>
<evidence type="ECO:0000256" key="3">
    <source>
        <dbReference type="ARBA" id="ARBA00022833"/>
    </source>
</evidence>
<dbReference type="SUPFAM" id="SSF51735">
    <property type="entry name" value="NAD(P)-binding Rossmann-fold domains"/>
    <property type="match status" value="1"/>
</dbReference>
<dbReference type="SUPFAM" id="SSF50129">
    <property type="entry name" value="GroES-like"/>
    <property type="match status" value="1"/>
</dbReference>
<dbReference type="PANTHER" id="PTHR43401">
    <property type="entry name" value="L-THREONINE 3-DEHYDROGENASE"/>
    <property type="match status" value="1"/>
</dbReference>
<gene>
    <name evidence="8" type="ORF">HDA44_006232</name>
</gene>
<evidence type="ECO:0000259" key="6">
    <source>
        <dbReference type="Pfam" id="PF00107"/>
    </source>
</evidence>
<dbReference type="InterPro" id="IPR013154">
    <property type="entry name" value="ADH-like_N"/>
</dbReference>
<dbReference type="EMBL" id="JACHNF010000001">
    <property type="protein sequence ID" value="MBB5982891.1"/>
    <property type="molecule type" value="Genomic_DNA"/>
</dbReference>
<dbReference type="Gene3D" id="3.90.180.10">
    <property type="entry name" value="Medium-chain alcohol dehydrogenases, catalytic domain"/>
    <property type="match status" value="1"/>
</dbReference>
<evidence type="ECO:0000256" key="4">
    <source>
        <dbReference type="ARBA" id="ARBA00023002"/>
    </source>
</evidence>
<evidence type="ECO:0000259" key="7">
    <source>
        <dbReference type="Pfam" id="PF08240"/>
    </source>
</evidence>
<evidence type="ECO:0000313" key="8">
    <source>
        <dbReference type="EMBL" id="MBB5982891.1"/>
    </source>
</evidence>
<dbReference type="RefSeq" id="WP_184840461.1">
    <property type="nucleotide sequence ID" value="NZ_BAAAVN010000002.1"/>
</dbReference>
<organism evidence="8 9">
    <name type="scientific">Kribbella solani</name>
    <dbReference type="NCBI Taxonomy" id="236067"/>
    <lineage>
        <taxon>Bacteria</taxon>
        <taxon>Bacillati</taxon>
        <taxon>Actinomycetota</taxon>
        <taxon>Actinomycetes</taxon>
        <taxon>Propionibacteriales</taxon>
        <taxon>Kribbellaceae</taxon>
        <taxon>Kribbella</taxon>
    </lineage>
</organism>
<evidence type="ECO:0000256" key="1">
    <source>
        <dbReference type="ARBA" id="ARBA00001947"/>
    </source>
</evidence>
<evidence type="ECO:0000256" key="2">
    <source>
        <dbReference type="ARBA" id="ARBA00022723"/>
    </source>
</evidence>
<sequence>MRAFVIDGPGSGSVRDVPEPKATGNRVVVDVETVGLCGTDVELFAGTMPYFRQGLLTYPVRPGHEWAGTVREIGPEVTSVQPGDRVTGDTFVGCGTCELCRTGRHHLCPVHDEIGVRDGLPGALAERIAVPEIAVHKLPPSMSAAVGAFIEPGSCALRGVRAARVRDGAAVLVWGTGTLGLLAAQFARALGASVCVAGVVAEQLDLARRLGFDDVVRPEDLGGRQFVSVIDATGSTTVPGQAMNHIAPGGVLALLGVAPEPGVLDVNRLVLNDISAIGVLGGSACIDDAITLLQSNGVDVHPMIAGTVALDQVAEILCNGGKVAGTCAPKVQVAPSA</sequence>
<comment type="cofactor">
    <cofactor evidence="1 5">
        <name>Zn(2+)</name>
        <dbReference type="ChEBI" id="CHEBI:29105"/>
    </cofactor>
</comment>
<name>A0A841DY54_9ACTN</name>
<evidence type="ECO:0000256" key="5">
    <source>
        <dbReference type="RuleBase" id="RU361277"/>
    </source>
</evidence>
<proteinExistence type="inferred from homology"/>
<dbReference type="GO" id="GO:0008270">
    <property type="term" value="F:zinc ion binding"/>
    <property type="evidence" value="ECO:0007669"/>
    <property type="project" value="InterPro"/>
</dbReference>
<dbReference type="Pfam" id="PF00107">
    <property type="entry name" value="ADH_zinc_N"/>
    <property type="match status" value="1"/>
</dbReference>
<dbReference type="InterPro" id="IPR050129">
    <property type="entry name" value="Zn_alcohol_dh"/>
</dbReference>
<feature type="domain" description="Alcohol dehydrogenase-like N-terminal" evidence="7">
    <location>
        <begin position="25"/>
        <end position="139"/>
    </location>
</feature>
<keyword evidence="9" id="KW-1185">Reference proteome</keyword>
<dbReference type="PANTHER" id="PTHR43401:SF2">
    <property type="entry name" value="L-THREONINE 3-DEHYDROGENASE"/>
    <property type="match status" value="1"/>
</dbReference>
<dbReference type="Proteomes" id="UP000558997">
    <property type="component" value="Unassembled WGS sequence"/>
</dbReference>
<dbReference type="Gene3D" id="3.40.50.720">
    <property type="entry name" value="NAD(P)-binding Rossmann-like Domain"/>
    <property type="match status" value="1"/>
</dbReference>
<dbReference type="InterPro" id="IPR002328">
    <property type="entry name" value="ADH_Zn_CS"/>
</dbReference>
<accession>A0A841DY54</accession>
<dbReference type="AlphaFoldDB" id="A0A841DY54"/>
<keyword evidence="3 5" id="KW-0862">Zinc</keyword>
<dbReference type="Pfam" id="PF08240">
    <property type="entry name" value="ADH_N"/>
    <property type="match status" value="1"/>
</dbReference>
<protein>
    <submittedName>
        <fullName evidence="8">2-desacetyl-2-hydroxyethyl bacteriochlorophyllide A dehydrogenase</fullName>
    </submittedName>
</protein>
<reference evidence="8 9" key="1">
    <citation type="submission" date="2020-08" db="EMBL/GenBank/DDBJ databases">
        <title>Sequencing the genomes of 1000 actinobacteria strains.</title>
        <authorList>
            <person name="Klenk H.-P."/>
        </authorList>
    </citation>
    <scope>NUCLEOTIDE SEQUENCE [LARGE SCALE GENOMIC DNA]</scope>
    <source>
        <strain evidence="8 9">DSM 17294</strain>
    </source>
</reference>
<dbReference type="InterPro" id="IPR013149">
    <property type="entry name" value="ADH-like_C"/>
</dbReference>
<dbReference type="InterPro" id="IPR036291">
    <property type="entry name" value="NAD(P)-bd_dom_sf"/>
</dbReference>
<dbReference type="GO" id="GO:0016491">
    <property type="term" value="F:oxidoreductase activity"/>
    <property type="evidence" value="ECO:0007669"/>
    <property type="project" value="UniProtKB-KW"/>
</dbReference>
<comment type="similarity">
    <text evidence="5">Belongs to the zinc-containing alcohol dehydrogenase family.</text>
</comment>
<evidence type="ECO:0000313" key="9">
    <source>
        <dbReference type="Proteomes" id="UP000558997"/>
    </source>
</evidence>